<dbReference type="GO" id="GO:0003677">
    <property type="term" value="F:DNA binding"/>
    <property type="evidence" value="ECO:0007669"/>
    <property type="project" value="InterPro"/>
</dbReference>
<dbReference type="KEGG" id="psac:PSM36_2512"/>
<evidence type="ECO:0000313" key="2">
    <source>
        <dbReference type="EMBL" id="SCD21313.1"/>
    </source>
</evidence>
<reference evidence="2 3" key="1">
    <citation type="submission" date="2016-08" db="EMBL/GenBank/DDBJ databases">
        <authorList>
            <person name="Seilhamer J.J."/>
        </authorList>
    </citation>
    <scope>NUCLEOTIDE SEQUENCE [LARGE SCALE GENOMIC DNA]</scope>
    <source>
        <strain evidence="2">M3/6</strain>
    </source>
</reference>
<evidence type="ECO:0000313" key="3">
    <source>
        <dbReference type="Proteomes" id="UP000187464"/>
    </source>
</evidence>
<dbReference type="EMBL" id="LT605205">
    <property type="protein sequence ID" value="SCD21313.1"/>
    <property type="molecule type" value="Genomic_DNA"/>
</dbReference>
<dbReference type="Gene3D" id="1.10.260.40">
    <property type="entry name" value="lambda repressor-like DNA-binding domains"/>
    <property type="match status" value="1"/>
</dbReference>
<dbReference type="Pfam" id="PF13274">
    <property type="entry name" value="SocA_Panacea"/>
    <property type="match status" value="1"/>
</dbReference>
<name>A0A1R3SYP5_9BACT</name>
<dbReference type="RefSeq" id="WP_076931150.1">
    <property type="nucleotide sequence ID" value="NZ_LT605205.1"/>
</dbReference>
<protein>
    <submittedName>
        <fullName evidence="2">Helix-turn-helix domain-containing protein</fullName>
    </submittedName>
</protein>
<gene>
    <name evidence="2" type="ORF">PSM36_2512</name>
</gene>
<evidence type="ECO:0000259" key="1">
    <source>
        <dbReference type="Pfam" id="PF13274"/>
    </source>
</evidence>
<organism evidence="2 3">
    <name type="scientific">Proteiniphilum saccharofermentans</name>
    <dbReference type="NCBI Taxonomy" id="1642647"/>
    <lineage>
        <taxon>Bacteria</taxon>
        <taxon>Pseudomonadati</taxon>
        <taxon>Bacteroidota</taxon>
        <taxon>Bacteroidia</taxon>
        <taxon>Bacteroidales</taxon>
        <taxon>Dysgonomonadaceae</taxon>
        <taxon>Proteiniphilum</taxon>
    </lineage>
</organism>
<sequence>MLSPFTEKEMFVRKEWREMTFRKEIFKICFHSWKCEDTGEEFEDEHFAQLNYDQVINQYREKYNIPYPDEIKSIREKYDLSAIKMSHVLGFGDNTYRQYEAGEVPTQANARLIQMAADPRKFLDMIDLSHALEGSAIEKARHNAERLINKADKEETVVRNYLFDGKRRSRFTGFGKPDFEKFVEMIIYFCTHQRPWKTKLNKLLFYADFTFFKEYGVSISGSEYYAIDMGPVPDNFNSIFEHLAKMELLKVHNKTFPDGGVGEKYLPAREFNDNLFQQQELEMLQSINDKFKDLSTQEMVDLSHEEIGWQQNVDNPHQPIDYLYAFELKN</sequence>
<dbReference type="Proteomes" id="UP000187464">
    <property type="component" value="Chromosome I"/>
</dbReference>
<proteinExistence type="predicted"/>
<dbReference type="STRING" id="1642647.PSM36_2512"/>
<keyword evidence="3" id="KW-1185">Reference proteome</keyword>
<dbReference type="AlphaFoldDB" id="A0A1R3SYP5"/>
<dbReference type="InterPro" id="IPR010982">
    <property type="entry name" value="Lambda_DNA-bd_dom_sf"/>
</dbReference>
<dbReference type="InterPro" id="IPR025272">
    <property type="entry name" value="SocA_Panacea"/>
</dbReference>
<feature type="domain" description="Antitoxin SocA-like Panacea" evidence="1">
    <location>
        <begin position="200"/>
        <end position="310"/>
    </location>
</feature>
<accession>A0A1R3SYP5</accession>